<reference evidence="2" key="1">
    <citation type="submission" date="2016-04" db="EMBL/GenBank/DDBJ databases">
        <authorList>
            <person name="Nguyen H.D."/>
            <person name="Samba Siva P."/>
            <person name="Cullis J."/>
            <person name="Levesque C.A."/>
            <person name="Hambleton S."/>
        </authorList>
    </citation>
    <scope>NUCLEOTIDE SEQUENCE</scope>
    <source>
        <strain evidence="2">DAOMC 236422</strain>
    </source>
</reference>
<dbReference type="EMBL" id="LWDG02000006">
    <property type="protein sequence ID" value="KAE8271995.1"/>
    <property type="molecule type" value="Genomic_DNA"/>
</dbReference>
<proteinExistence type="predicted"/>
<dbReference type="Proteomes" id="UP000078113">
    <property type="component" value="Unassembled WGS sequence"/>
</dbReference>
<gene>
    <name evidence="2" type="ORF">A4X09_0g338</name>
</gene>
<keyword evidence="1" id="KW-0472">Membrane</keyword>
<keyword evidence="1" id="KW-1133">Transmembrane helix</keyword>
<protein>
    <submittedName>
        <fullName evidence="2">Uncharacterized protein</fullName>
    </submittedName>
</protein>
<dbReference type="PANTHER" id="PTHR39218:SF1">
    <property type="entry name" value="OXIDOREDUCTASE 14 KDA SUBUNIT, PUTATIVE (AFU_ORTHOLOGUE AFUA_1G12110)-RELATED"/>
    <property type="match status" value="1"/>
</dbReference>
<name>A0A8X7NH07_9BASI</name>
<evidence type="ECO:0000313" key="3">
    <source>
        <dbReference type="Proteomes" id="UP000078113"/>
    </source>
</evidence>
<feature type="transmembrane region" description="Helical" evidence="1">
    <location>
        <begin position="37"/>
        <end position="55"/>
    </location>
</feature>
<evidence type="ECO:0000256" key="1">
    <source>
        <dbReference type="SAM" id="Phobius"/>
    </source>
</evidence>
<reference evidence="2" key="2">
    <citation type="journal article" date="2019" name="IMA Fungus">
        <title>Genome sequencing and comparison of five Tilletia species to identify candidate genes for the detection of regulated species infecting wheat.</title>
        <authorList>
            <person name="Nguyen H.D.T."/>
            <person name="Sultana T."/>
            <person name="Kesanakurti P."/>
            <person name="Hambleton S."/>
        </authorList>
    </citation>
    <scope>NUCLEOTIDE SEQUENCE</scope>
    <source>
        <strain evidence="2">DAOMC 236422</strain>
    </source>
</reference>
<keyword evidence="1" id="KW-0812">Transmembrane</keyword>
<keyword evidence="3" id="KW-1185">Reference proteome</keyword>
<organism evidence="2 3">
    <name type="scientific">Tilletia walkeri</name>
    <dbReference type="NCBI Taxonomy" id="117179"/>
    <lineage>
        <taxon>Eukaryota</taxon>
        <taxon>Fungi</taxon>
        <taxon>Dikarya</taxon>
        <taxon>Basidiomycota</taxon>
        <taxon>Ustilaginomycotina</taxon>
        <taxon>Exobasidiomycetes</taxon>
        <taxon>Tilletiales</taxon>
        <taxon>Tilletiaceae</taxon>
        <taxon>Tilletia</taxon>
    </lineage>
</organism>
<accession>A0A8X7NH07</accession>
<sequence length="100" mass="10964">MAIAGTVLGFAGLGFATRCYALGIQKRNIFENFGGHAILMGLFGAAGYWLHGVEIRQREIIENKKEAIRANRQRLAGIVQARAAESRRTSAAEKEEDAEE</sequence>
<evidence type="ECO:0000313" key="2">
    <source>
        <dbReference type="EMBL" id="KAE8271995.1"/>
    </source>
</evidence>
<comment type="caution">
    <text evidence="2">The sequence shown here is derived from an EMBL/GenBank/DDBJ whole genome shotgun (WGS) entry which is preliminary data.</text>
</comment>
<dbReference type="AlphaFoldDB" id="A0A8X7NH07"/>
<dbReference type="PANTHER" id="PTHR39218">
    <property type="entry name" value="OXIDOREDUCTASE 14 KDA SUBUNIT, PUTATIVE (AFU_ORTHOLOGUE AFUA_1G12110)-RELATED"/>
    <property type="match status" value="1"/>
</dbReference>